<comment type="similarity">
    <text evidence="2 14">Belongs to the cation transport ATPase (P-type) (TC 3.A.3) family. Type IB subfamily.</text>
</comment>
<dbReference type="InterPro" id="IPR059000">
    <property type="entry name" value="ATPase_P-type_domA"/>
</dbReference>
<evidence type="ECO:0000313" key="17">
    <source>
        <dbReference type="Proteomes" id="UP000480246"/>
    </source>
</evidence>
<dbReference type="EC" id="3.6.3.3" evidence="16"/>
<keyword evidence="7 14" id="KW-0547">Nucleotide-binding</keyword>
<dbReference type="PRINTS" id="PR00119">
    <property type="entry name" value="CATATPASE"/>
</dbReference>
<evidence type="ECO:0000256" key="10">
    <source>
        <dbReference type="ARBA" id="ARBA00022967"/>
    </source>
</evidence>
<keyword evidence="16" id="KW-0378">Hydrolase</keyword>
<dbReference type="SUPFAM" id="SSF81660">
    <property type="entry name" value="Metal cation-transporting ATPase, ATP-binding domain N"/>
    <property type="match status" value="1"/>
</dbReference>
<evidence type="ECO:0000256" key="11">
    <source>
        <dbReference type="ARBA" id="ARBA00022989"/>
    </source>
</evidence>
<feature type="domain" description="P-type ATPase A" evidence="15">
    <location>
        <begin position="135"/>
        <end position="236"/>
    </location>
</feature>
<name>A0A7C8KNV9_9BACI</name>
<dbReference type="AlphaFoldDB" id="A0A7C8KNV9"/>
<dbReference type="SFLD" id="SFLDG00002">
    <property type="entry name" value="C1.7:_P-type_atpase_like"/>
    <property type="match status" value="1"/>
</dbReference>
<keyword evidence="6 14" id="KW-0479">Metal-binding</keyword>
<dbReference type="InterPro" id="IPR023214">
    <property type="entry name" value="HAD_sf"/>
</dbReference>
<evidence type="ECO:0000259" key="15">
    <source>
        <dbReference type="Pfam" id="PF00122"/>
    </source>
</evidence>
<feature type="transmembrane region" description="Helical" evidence="14">
    <location>
        <begin position="592"/>
        <end position="611"/>
    </location>
</feature>
<dbReference type="FunFam" id="2.70.150.10:FF:000002">
    <property type="entry name" value="Copper-transporting ATPase 1, putative"/>
    <property type="match status" value="1"/>
</dbReference>
<keyword evidence="8 14" id="KW-0067">ATP-binding</keyword>
<accession>A0A7C8KNV9</accession>
<dbReference type="InterPro" id="IPR008250">
    <property type="entry name" value="ATPase_P-typ_transduc_dom_A_sf"/>
</dbReference>
<dbReference type="InterPro" id="IPR044492">
    <property type="entry name" value="P_typ_ATPase_HD_dom"/>
</dbReference>
<keyword evidence="17" id="KW-1185">Reference proteome</keyword>
<organism evidence="16 17">
    <name type="scientific">Gracilibacillus oryzae</name>
    <dbReference type="NCBI Taxonomy" id="1672701"/>
    <lineage>
        <taxon>Bacteria</taxon>
        <taxon>Bacillati</taxon>
        <taxon>Bacillota</taxon>
        <taxon>Bacilli</taxon>
        <taxon>Bacillales</taxon>
        <taxon>Bacillaceae</taxon>
        <taxon>Gracilibacillus</taxon>
    </lineage>
</organism>
<dbReference type="PROSITE" id="PS01229">
    <property type="entry name" value="COF_2"/>
    <property type="match status" value="1"/>
</dbReference>
<keyword evidence="4" id="KW-0597">Phosphoprotein</keyword>
<evidence type="ECO:0000256" key="6">
    <source>
        <dbReference type="ARBA" id="ARBA00022723"/>
    </source>
</evidence>
<dbReference type="RefSeq" id="WP_153405397.1">
    <property type="nucleotide sequence ID" value="NZ_ML762436.1"/>
</dbReference>
<dbReference type="Gene3D" id="3.40.50.1000">
    <property type="entry name" value="HAD superfamily/HAD-like"/>
    <property type="match status" value="1"/>
</dbReference>
<keyword evidence="3" id="KW-0813">Transport</keyword>
<dbReference type="InterPro" id="IPR023299">
    <property type="entry name" value="ATPase_P-typ_cyto_dom_N"/>
</dbReference>
<dbReference type="GO" id="GO:0019829">
    <property type="term" value="F:ATPase-coupled monoatomic cation transmembrane transporter activity"/>
    <property type="evidence" value="ECO:0007669"/>
    <property type="project" value="InterPro"/>
</dbReference>
<evidence type="ECO:0000313" key="16">
    <source>
        <dbReference type="EMBL" id="KAB8129355.1"/>
    </source>
</evidence>
<evidence type="ECO:0000256" key="13">
    <source>
        <dbReference type="ARBA" id="ARBA00023136"/>
    </source>
</evidence>
<dbReference type="OrthoDB" id="9813266at2"/>
<dbReference type="GO" id="GO:0005524">
    <property type="term" value="F:ATP binding"/>
    <property type="evidence" value="ECO:0007669"/>
    <property type="project" value="UniProtKB-UniRule"/>
</dbReference>
<proteinExistence type="inferred from homology"/>
<dbReference type="InterPro" id="IPR027256">
    <property type="entry name" value="P-typ_ATPase_IB"/>
</dbReference>
<comment type="caution">
    <text evidence="16">The sequence shown here is derived from an EMBL/GenBank/DDBJ whole genome shotgun (WGS) entry which is preliminary data.</text>
</comment>
<reference evidence="16 17" key="1">
    <citation type="submission" date="2019-10" db="EMBL/GenBank/DDBJ databases">
        <title>Gracilibacillus sp. nov. isolated from rice seeds.</title>
        <authorList>
            <person name="He S."/>
        </authorList>
    </citation>
    <scope>NUCLEOTIDE SEQUENCE [LARGE SCALE GENOMIC DNA]</scope>
    <source>
        <strain evidence="16 17">TD8</strain>
    </source>
</reference>
<dbReference type="Pfam" id="PF00122">
    <property type="entry name" value="E1-E2_ATPase"/>
    <property type="match status" value="1"/>
</dbReference>
<dbReference type="EMBL" id="WEID01000076">
    <property type="protein sequence ID" value="KAB8129355.1"/>
    <property type="molecule type" value="Genomic_DNA"/>
</dbReference>
<evidence type="ECO:0000256" key="9">
    <source>
        <dbReference type="ARBA" id="ARBA00022842"/>
    </source>
</evidence>
<evidence type="ECO:0000256" key="12">
    <source>
        <dbReference type="ARBA" id="ARBA00023065"/>
    </source>
</evidence>
<evidence type="ECO:0000256" key="5">
    <source>
        <dbReference type="ARBA" id="ARBA00022692"/>
    </source>
</evidence>
<dbReference type="NCBIfam" id="TIGR01494">
    <property type="entry name" value="ATPase_P-type"/>
    <property type="match status" value="1"/>
</dbReference>
<evidence type="ECO:0000256" key="4">
    <source>
        <dbReference type="ARBA" id="ARBA00022553"/>
    </source>
</evidence>
<keyword evidence="13 14" id="KW-0472">Membrane</keyword>
<dbReference type="PROSITE" id="PS00154">
    <property type="entry name" value="ATPASE_E1_E2"/>
    <property type="match status" value="1"/>
</dbReference>
<dbReference type="GO" id="GO:0005886">
    <property type="term" value="C:plasma membrane"/>
    <property type="evidence" value="ECO:0007669"/>
    <property type="project" value="UniProtKB-SubCell"/>
</dbReference>
<dbReference type="Gene3D" id="2.70.150.10">
    <property type="entry name" value="Calcium-transporting ATPase, cytoplasmic transduction domain A"/>
    <property type="match status" value="1"/>
</dbReference>
<comment type="subcellular location">
    <subcellularLocation>
        <location evidence="1">Cell membrane</location>
        <topology evidence="1">Multi-pass membrane protein</topology>
    </subcellularLocation>
</comment>
<dbReference type="GO" id="GO:0016887">
    <property type="term" value="F:ATP hydrolysis activity"/>
    <property type="evidence" value="ECO:0007669"/>
    <property type="project" value="InterPro"/>
</dbReference>
<keyword evidence="11 14" id="KW-1133">Transmembrane helix</keyword>
<feature type="transmembrane region" description="Helical" evidence="14">
    <location>
        <begin position="29"/>
        <end position="46"/>
    </location>
</feature>
<evidence type="ECO:0000256" key="14">
    <source>
        <dbReference type="RuleBase" id="RU362081"/>
    </source>
</evidence>
<keyword evidence="14" id="KW-1003">Cell membrane</keyword>
<dbReference type="Proteomes" id="UP000480246">
    <property type="component" value="Unassembled WGS sequence"/>
</dbReference>
<keyword evidence="12" id="KW-0406">Ion transport</keyword>
<gene>
    <name evidence="16" type="primary">cadA</name>
    <name evidence="16" type="ORF">F9U64_15205</name>
</gene>
<keyword evidence="10" id="KW-1278">Translocase</keyword>
<dbReference type="SFLD" id="SFLDS00003">
    <property type="entry name" value="Haloacid_Dehalogenase"/>
    <property type="match status" value="1"/>
</dbReference>
<feature type="transmembrane region" description="Helical" evidence="14">
    <location>
        <begin position="256"/>
        <end position="277"/>
    </location>
</feature>
<dbReference type="PRINTS" id="PR00120">
    <property type="entry name" value="HATPASE"/>
</dbReference>
<dbReference type="InterPro" id="IPR001757">
    <property type="entry name" value="P_typ_ATPase"/>
</dbReference>
<evidence type="ECO:0000256" key="7">
    <source>
        <dbReference type="ARBA" id="ARBA00022741"/>
    </source>
</evidence>
<dbReference type="InterPro" id="IPR036412">
    <property type="entry name" value="HAD-like_sf"/>
</dbReference>
<dbReference type="PANTHER" id="PTHR43079">
    <property type="entry name" value="PROBABLE CADMIUM/ZINC-TRANSPORTING ATPASE HMA1"/>
    <property type="match status" value="1"/>
</dbReference>
<evidence type="ECO:0000256" key="2">
    <source>
        <dbReference type="ARBA" id="ARBA00006024"/>
    </source>
</evidence>
<evidence type="ECO:0000256" key="1">
    <source>
        <dbReference type="ARBA" id="ARBA00004651"/>
    </source>
</evidence>
<sequence length="637" mass="69775">MSTYIKFITNKASLLSVKDFSLLRKHSELIAAMISGAIILFTWILHDFLSDWLFITLLLSSFVIGGYAKAREGITETVRDRKLNVELLMIIAAVGAASIGYWTEGAILIFIFALSGALETYTEENSQKELKALIKLQPESAHLLLPEGYRTVAVSKLAIGDKIFIKAGEKIPADGMILEGQTIVDESTITGESLPVTRSINEDVYAGTINLNGSIIVEITKLASETLFQKIIHLVQQAQSEKSPSQTFIEKFESTYVKTVLLVVTLMMFLPHFLFNWTWQDTIYRAMILLVVASPCALVASIMPATLSAISNGAKKGVLFKGGAHVEAIGNIKAIAFDKTGTLTYGKPAVTDVIFREDINQQDVIPIIHEIERQSNHPIADAITQWSTNQNTIHLSNVVHIDGKGIEAYHRDDYWQIGNSLLIGDHKAEDFLRNHSQSKDMFGKTLVYVAKNEAIIAMFALEDQLREEAIKAIKSLNQLGIQTVMLTGDNEETAKSITSQAGIKHYKANCLPSDKVAELERLSSAYENVAMIGDGVNDAPALATADIGIAMGTGSDVALETADIVLVKSDLPKIVEAIKVSHKMNRIIKQNIAFSILVILCLIASNFMQVIDLPLGVIGHEGSTILVILNGLRLLRS</sequence>
<dbReference type="SUPFAM" id="SSF81653">
    <property type="entry name" value="Calcium ATPase, transduction domain A"/>
    <property type="match status" value="1"/>
</dbReference>
<dbReference type="NCBIfam" id="TIGR01525">
    <property type="entry name" value="ATPase-IB_hvy"/>
    <property type="match status" value="1"/>
</dbReference>
<evidence type="ECO:0000256" key="8">
    <source>
        <dbReference type="ARBA" id="ARBA00022840"/>
    </source>
</evidence>
<keyword evidence="9" id="KW-0460">Magnesium</keyword>
<dbReference type="SFLD" id="SFLDF00027">
    <property type="entry name" value="p-type_atpase"/>
    <property type="match status" value="1"/>
</dbReference>
<dbReference type="InterPro" id="IPR051949">
    <property type="entry name" value="Cation_Transport_ATPase"/>
</dbReference>
<feature type="transmembrane region" description="Helical" evidence="14">
    <location>
        <begin position="283"/>
        <end position="307"/>
    </location>
</feature>
<dbReference type="NCBIfam" id="TIGR01512">
    <property type="entry name" value="ATPase-IB2_Cd"/>
    <property type="match status" value="1"/>
</dbReference>
<evidence type="ECO:0000256" key="3">
    <source>
        <dbReference type="ARBA" id="ARBA00022448"/>
    </source>
</evidence>
<dbReference type="Pfam" id="PF00702">
    <property type="entry name" value="Hydrolase"/>
    <property type="match status" value="1"/>
</dbReference>
<dbReference type="PANTHER" id="PTHR43079:SF1">
    <property type="entry name" value="CADMIUM_ZINC-TRANSPORTING ATPASE HMA1, CHLOROPLASTIC-RELATED"/>
    <property type="match status" value="1"/>
</dbReference>
<dbReference type="GO" id="GO:0046872">
    <property type="term" value="F:metal ion binding"/>
    <property type="evidence" value="ECO:0007669"/>
    <property type="project" value="UniProtKB-KW"/>
</dbReference>
<dbReference type="Gene3D" id="3.40.1110.10">
    <property type="entry name" value="Calcium-transporting ATPase, cytoplasmic domain N"/>
    <property type="match status" value="1"/>
</dbReference>
<dbReference type="InterPro" id="IPR023298">
    <property type="entry name" value="ATPase_P-typ_TM_dom_sf"/>
</dbReference>
<dbReference type="CDD" id="cd07551">
    <property type="entry name" value="P-type_ATPase_HM_ZosA_PfeT-like"/>
    <property type="match status" value="1"/>
</dbReference>
<dbReference type="SUPFAM" id="SSF56784">
    <property type="entry name" value="HAD-like"/>
    <property type="match status" value="1"/>
</dbReference>
<dbReference type="InterPro" id="IPR018303">
    <property type="entry name" value="ATPase_P-typ_P_site"/>
</dbReference>
<keyword evidence="5 14" id="KW-0812">Transmembrane</keyword>
<dbReference type="SUPFAM" id="SSF81665">
    <property type="entry name" value="Calcium ATPase, transmembrane domain M"/>
    <property type="match status" value="1"/>
</dbReference>
<protein>
    <submittedName>
        <fullName evidence="16">Cadmium-translocating P-type ATPase</fullName>
        <ecNumber evidence="16">3.6.3.3</ecNumber>
    </submittedName>
</protein>